<gene>
    <name evidence="1" type="ORF">CEW88_06735</name>
</gene>
<evidence type="ECO:0000313" key="1">
    <source>
        <dbReference type="EMBL" id="AWI83390.1"/>
    </source>
</evidence>
<reference evidence="1 2" key="1">
    <citation type="submission" date="2017-06" db="EMBL/GenBank/DDBJ databases">
        <title>Yangia sp. YSBP01 complete genome sequence.</title>
        <authorList>
            <person name="Woo J.-H."/>
            <person name="Kim H.-S."/>
        </authorList>
    </citation>
    <scope>NUCLEOTIDE SEQUENCE [LARGE SCALE GENOMIC DNA]</scope>
    <source>
        <strain evidence="1 2">YSBP01</strain>
    </source>
</reference>
<sequence>MTQVLDVMHVERDQVAHVERSSALRAILGFMPEREFAVIFAPDYRFVIRPIRPEHNSYHLL</sequence>
<organism evidence="1 2">
    <name type="scientific">Alloyangia pacifica</name>
    <dbReference type="NCBI Taxonomy" id="311180"/>
    <lineage>
        <taxon>Bacteria</taxon>
        <taxon>Pseudomonadati</taxon>
        <taxon>Pseudomonadota</taxon>
        <taxon>Alphaproteobacteria</taxon>
        <taxon>Rhodobacterales</taxon>
        <taxon>Roseobacteraceae</taxon>
        <taxon>Alloyangia</taxon>
    </lineage>
</organism>
<dbReference type="Proteomes" id="UP000244915">
    <property type="component" value="Chromosome 1"/>
</dbReference>
<protein>
    <submittedName>
        <fullName evidence="1">Uncharacterized protein</fullName>
    </submittedName>
</protein>
<name>A0A2U8HCI3_9RHOB</name>
<dbReference type="AlphaFoldDB" id="A0A2U8HCI3"/>
<dbReference type="EMBL" id="CP022189">
    <property type="protein sequence ID" value="AWI83390.1"/>
    <property type="molecule type" value="Genomic_DNA"/>
</dbReference>
<accession>A0A2U8HCI3</accession>
<dbReference type="KEGG" id="ypac:CEW88_06735"/>
<evidence type="ECO:0000313" key="2">
    <source>
        <dbReference type="Proteomes" id="UP000244915"/>
    </source>
</evidence>
<proteinExistence type="predicted"/>